<keyword evidence="5" id="KW-0560">Oxidoreductase</keyword>
<evidence type="ECO:0000259" key="8">
    <source>
        <dbReference type="PROSITE" id="PS51007"/>
    </source>
</evidence>
<feature type="domain" description="Cytochrome c" evidence="8">
    <location>
        <begin position="443"/>
        <end position="585"/>
    </location>
</feature>
<sequence>MKNLLILLIGCNLLLSCQSKKQDLKTNIETYYYSNLRDCRVSIEKMSTLSQKDSLIIAFDEGRQSLKKIEGIMCFYSFRTYKMLNSPNLPEVEEFDNADKTLQATGFQVIEELLFADEIDVKGIHEQCKQMIMTIDLELGNNKITVFQPYHLLWSIRDELIRITSLGISGFDSPVYLNSLEESVYALQGIQDLLDQNQFLFQDQIILERWNEELDNAKQTLKKSPSFDRFDRYYFIKNHIHHLMGLWVTTTNDWEVEFPFDQKVNYDALSLFHPQTFNTNSFMSRNSVKYNEQLVNLGQQLFHDKSLSGNNKMSCATCHDPQKAFTDGRKLSITNKGKDNKRNAPTLMYAGLQASQFYDARQSNLETQIKAVVDNKDEFDHHMNGVIEAIQKNDVYVKELQKYYKKVDSYAVRNSLAMFIHSLSPFQSKFDKAISNIGEDLSEEEVEGFNLFMGKAKCGTCHFAPIFNGTVPPHYTHSELEVLGVPREVRWKGAMIDQDQGRYDVSKAKEKMFAFKTPTVRNITLTAPYMHNGVYNTLDEVIQFYNGGGGHGIGISLENQTLPTDSLQLTTTEIENLKLFLGSLTDSNFM</sequence>
<dbReference type="PANTHER" id="PTHR30600">
    <property type="entry name" value="CYTOCHROME C PEROXIDASE-RELATED"/>
    <property type="match status" value="1"/>
</dbReference>
<dbReference type="AlphaFoldDB" id="A0A1S1YZ54"/>
<comment type="caution">
    <text evidence="9">The sequence shown here is derived from an EMBL/GenBank/DDBJ whole genome shotgun (WGS) entry which is preliminary data.</text>
</comment>
<dbReference type="RefSeq" id="WP_044224996.1">
    <property type="nucleotide sequence ID" value="NZ_JRYR02000001.1"/>
</dbReference>
<evidence type="ECO:0000256" key="3">
    <source>
        <dbReference type="ARBA" id="ARBA00022723"/>
    </source>
</evidence>
<dbReference type="InterPro" id="IPR004852">
    <property type="entry name" value="Di-haem_cyt_c_peroxidsae"/>
</dbReference>
<evidence type="ECO:0000256" key="6">
    <source>
        <dbReference type="ARBA" id="ARBA00023004"/>
    </source>
</evidence>
<proteinExistence type="predicted"/>
<dbReference type="InterPro" id="IPR036909">
    <property type="entry name" value="Cyt_c-like_dom_sf"/>
</dbReference>
<dbReference type="Proteomes" id="UP000179797">
    <property type="component" value="Unassembled WGS sequence"/>
</dbReference>
<dbReference type="GO" id="GO:0020037">
    <property type="term" value="F:heme binding"/>
    <property type="evidence" value="ECO:0007669"/>
    <property type="project" value="InterPro"/>
</dbReference>
<organism evidence="9 10">
    <name type="scientific">Flammeovirga pacifica</name>
    <dbReference type="NCBI Taxonomy" id="915059"/>
    <lineage>
        <taxon>Bacteria</taxon>
        <taxon>Pseudomonadati</taxon>
        <taxon>Bacteroidota</taxon>
        <taxon>Cytophagia</taxon>
        <taxon>Cytophagales</taxon>
        <taxon>Flammeovirgaceae</taxon>
        <taxon>Flammeovirga</taxon>
    </lineage>
</organism>
<dbReference type="InterPro" id="IPR009056">
    <property type="entry name" value="Cyt_c-like_dom"/>
</dbReference>
<dbReference type="GO" id="GO:0004130">
    <property type="term" value="F:cytochrome-c peroxidase activity"/>
    <property type="evidence" value="ECO:0007669"/>
    <property type="project" value="TreeGrafter"/>
</dbReference>
<gene>
    <name evidence="9" type="ORF">NH26_07985</name>
</gene>
<accession>A0A1S1YZ54</accession>
<dbReference type="EMBL" id="JRYR02000001">
    <property type="protein sequence ID" value="OHX66296.1"/>
    <property type="molecule type" value="Genomic_DNA"/>
</dbReference>
<protein>
    <recommendedName>
        <fullName evidence="8">Cytochrome c domain-containing protein</fullName>
    </recommendedName>
</protein>
<keyword evidence="4" id="KW-0732">Signal</keyword>
<keyword evidence="10" id="KW-1185">Reference proteome</keyword>
<dbReference type="Pfam" id="PF03150">
    <property type="entry name" value="CCP_MauG"/>
    <property type="match status" value="1"/>
</dbReference>
<evidence type="ECO:0000313" key="10">
    <source>
        <dbReference type="Proteomes" id="UP000179797"/>
    </source>
</evidence>
<dbReference type="GO" id="GO:0046872">
    <property type="term" value="F:metal ion binding"/>
    <property type="evidence" value="ECO:0007669"/>
    <property type="project" value="UniProtKB-KW"/>
</dbReference>
<feature type="domain" description="Cytochrome c" evidence="8">
    <location>
        <begin position="293"/>
        <end position="408"/>
    </location>
</feature>
<dbReference type="InterPro" id="IPR051395">
    <property type="entry name" value="Cytochrome_c_Peroxidase/MauG"/>
</dbReference>
<reference evidence="9 10" key="1">
    <citation type="journal article" date="2012" name="Int. J. Syst. Evol. Microbiol.">
        <title>Flammeovirga pacifica sp. nov., isolated from deep-sea sediment.</title>
        <authorList>
            <person name="Xu H."/>
            <person name="Fu Y."/>
            <person name="Yang N."/>
            <person name="Ding Z."/>
            <person name="Lai Q."/>
            <person name="Zeng R."/>
        </authorList>
    </citation>
    <scope>NUCLEOTIDE SEQUENCE [LARGE SCALE GENOMIC DNA]</scope>
    <source>
        <strain evidence="10">DSM 24597 / LMG 26175 / WPAGA1</strain>
    </source>
</reference>
<dbReference type="PROSITE" id="PS51007">
    <property type="entry name" value="CYTC"/>
    <property type="match status" value="2"/>
</dbReference>
<evidence type="ECO:0000313" key="9">
    <source>
        <dbReference type="EMBL" id="OHX66296.1"/>
    </source>
</evidence>
<keyword evidence="2 7" id="KW-0349">Heme</keyword>
<evidence type="ECO:0000256" key="5">
    <source>
        <dbReference type="ARBA" id="ARBA00023002"/>
    </source>
</evidence>
<dbReference type="PANTHER" id="PTHR30600:SF10">
    <property type="entry name" value="BLL6722 PROTEIN"/>
    <property type="match status" value="1"/>
</dbReference>
<keyword evidence="6 7" id="KW-0408">Iron</keyword>
<evidence type="ECO:0000256" key="1">
    <source>
        <dbReference type="ARBA" id="ARBA00004196"/>
    </source>
</evidence>
<dbReference type="GO" id="GO:0009055">
    <property type="term" value="F:electron transfer activity"/>
    <property type="evidence" value="ECO:0007669"/>
    <property type="project" value="InterPro"/>
</dbReference>
<dbReference type="Gene3D" id="1.20.1420.20">
    <property type="entry name" value="M75 peptidase, HXXE motif"/>
    <property type="match status" value="1"/>
</dbReference>
<evidence type="ECO:0000256" key="7">
    <source>
        <dbReference type="PROSITE-ProRule" id="PRU00433"/>
    </source>
</evidence>
<dbReference type="STRING" id="915059.NH26_07985"/>
<dbReference type="InterPro" id="IPR038352">
    <property type="entry name" value="Imelysin_sf"/>
</dbReference>
<dbReference type="Gene3D" id="1.10.760.10">
    <property type="entry name" value="Cytochrome c-like domain"/>
    <property type="match status" value="2"/>
</dbReference>
<dbReference type="SUPFAM" id="SSF46626">
    <property type="entry name" value="Cytochrome c"/>
    <property type="match status" value="2"/>
</dbReference>
<name>A0A1S1YZ54_FLAPC</name>
<evidence type="ECO:0000256" key="2">
    <source>
        <dbReference type="ARBA" id="ARBA00022617"/>
    </source>
</evidence>
<evidence type="ECO:0000256" key="4">
    <source>
        <dbReference type="ARBA" id="ARBA00022729"/>
    </source>
</evidence>
<comment type="subcellular location">
    <subcellularLocation>
        <location evidence="1">Cell envelope</location>
    </subcellularLocation>
</comment>
<keyword evidence="3 7" id="KW-0479">Metal-binding</keyword>
<dbReference type="OrthoDB" id="9805202at2"/>
<dbReference type="PROSITE" id="PS51257">
    <property type="entry name" value="PROKAR_LIPOPROTEIN"/>
    <property type="match status" value="1"/>
</dbReference>
<dbReference type="GO" id="GO:0030313">
    <property type="term" value="C:cell envelope"/>
    <property type="evidence" value="ECO:0007669"/>
    <property type="project" value="UniProtKB-SubCell"/>
</dbReference>